<evidence type="ECO:0000313" key="3">
    <source>
        <dbReference type="EMBL" id="UZJ25460.1"/>
    </source>
</evidence>
<gene>
    <name evidence="3" type="ORF">RHODO2019_03010</name>
</gene>
<accession>A0ABY6P1E4</accession>
<feature type="transmembrane region" description="Helical" evidence="1">
    <location>
        <begin position="28"/>
        <end position="46"/>
    </location>
</feature>
<dbReference type="Pfam" id="PF14145">
    <property type="entry name" value="YrhK"/>
    <property type="match status" value="1"/>
</dbReference>
<dbReference type="EMBL" id="CP110615">
    <property type="protein sequence ID" value="UZJ25460.1"/>
    <property type="molecule type" value="Genomic_DNA"/>
</dbReference>
<keyword evidence="1" id="KW-1133">Transmembrane helix</keyword>
<dbReference type="RefSeq" id="WP_265383565.1">
    <property type="nucleotide sequence ID" value="NZ_CP110615.1"/>
</dbReference>
<proteinExistence type="predicted"/>
<dbReference type="Proteomes" id="UP001164965">
    <property type="component" value="Chromosome"/>
</dbReference>
<feature type="domain" description="YrhK" evidence="2">
    <location>
        <begin position="21"/>
        <end position="75"/>
    </location>
</feature>
<keyword evidence="1" id="KW-0472">Membrane</keyword>
<dbReference type="InterPro" id="IPR025424">
    <property type="entry name" value="YrhK_domain"/>
</dbReference>
<protein>
    <submittedName>
        <fullName evidence="3">YrhK family protein</fullName>
    </submittedName>
</protein>
<keyword evidence="4" id="KW-1185">Reference proteome</keyword>
<evidence type="ECO:0000313" key="4">
    <source>
        <dbReference type="Proteomes" id="UP001164965"/>
    </source>
</evidence>
<name>A0ABY6P1E4_9NOCA</name>
<evidence type="ECO:0000256" key="1">
    <source>
        <dbReference type="SAM" id="Phobius"/>
    </source>
</evidence>
<organism evidence="3 4">
    <name type="scientific">Rhodococcus antarcticus</name>
    <dbReference type="NCBI Taxonomy" id="2987751"/>
    <lineage>
        <taxon>Bacteria</taxon>
        <taxon>Bacillati</taxon>
        <taxon>Actinomycetota</taxon>
        <taxon>Actinomycetes</taxon>
        <taxon>Mycobacteriales</taxon>
        <taxon>Nocardiaceae</taxon>
        <taxon>Rhodococcus</taxon>
    </lineage>
</organism>
<keyword evidence="1" id="KW-0812">Transmembrane</keyword>
<sequence length="89" mass="9857">MKLLDPVLHDLTPHHVALFWRYQVVRTLVDFGAAACFVIGSAFFFFTATTVAADWLFLVGSILFAAKPTIDVVRSAHLRRLPGQAASRV</sequence>
<reference evidence="3" key="1">
    <citation type="submission" date="2022-10" db="EMBL/GenBank/DDBJ databases">
        <title>Rhodococcus sp.75.</title>
        <authorList>
            <person name="Sun M."/>
        </authorList>
    </citation>
    <scope>NUCLEOTIDE SEQUENCE</scope>
    <source>
        <strain evidence="3">75</strain>
    </source>
</reference>
<evidence type="ECO:0000259" key="2">
    <source>
        <dbReference type="Pfam" id="PF14145"/>
    </source>
</evidence>